<evidence type="ECO:0000313" key="4">
    <source>
        <dbReference type="EMBL" id="KAF9456471.1"/>
    </source>
</evidence>
<comment type="caution">
    <text evidence="4">The sequence shown here is derived from an EMBL/GenBank/DDBJ whole genome shotgun (WGS) entry which is preliminary data.</text>
</comment>
<reference evidence="4" key="1">
    <citation type="submission" date="2020-11" db="EMBL/GenBank/DDBJ databases">
        <authorList>
            <consortium name="DOE Joint Genome Institute"/>
            <person name="Ahrendt S."/>
            <person name="Riley R."/>
            <person name="Andreopoulos W."/>
            <person name="Labutti K."/>
            <person name="Pangilinan J."/>
            <person name="Ruiz-Duenas F.J."/>
            <person name="Barrasa J.M."/>
            <person name="Sanchez-Garcia M."/>
            <person name="Camarero S."/>
            <person name="Miyauchi S."/>
            <person name="Serrano A."/>
            <person name="Linde D."/>
            <person name="Babiker R."/>
            <person name="Drula E."/>
            <person name="Ayuso-Fernandez I."/>
            <person name="Pacheco R."/>
            <person name="Padilla G."/>
            <person name="Ferreira P."/>
            <person name="Barriuso J."/>
            <person name="Kellner H."/>
            <person name="Castanera R."/>
            <person name="Alfaro M."/>
            <person name="Ramirez L."/>
            <person name="Pisabarro A.G."/>
            <person name="Kuo A."/>
            <person name="Tritt A."/>
            <person name="Lipzen A."/>
            <person name="He G."/>
            <person name="Yan M."/>
            <person name="Ng V."/>
            <person name="Cullen D."/>
            <person name="Martin F."/>
            <person name="Rosso M.-N."/>
            <person name="Henrissat B."/>
            <person name="Hibbett D."/>
            <person name="Martinez A.T."/>
            <person name="Grigoriev I.V."/>
        </authorList>
    </citation>
    <scope>NUCLEOTIDE SEQUENCE</scope>
    <source>
        <strain evidence="4">CBS 247.69</strain>
    </source>
</reference>
<evidence type="ECO:0000256" key="2">
    <source>
        <dbReference type="SAM" id="SignalP"/>
    </source>
</evidence>
<feature type="signal peptide" evidence="2">
    <location>
        <begin position="1"/>
        <end position="22"/>
    </location>
</feature>
<evidence type="ECO:0000256" key="1">
    <source>
        <dbReference type="SAM" id="MobiDB-lite"/>
    </source>
</evidence>
<proteinExistence type="predicted"/>
<protein>
    <recommendedName>
        <fullName evidence="3">Deoxyribonuclease NucA/NucB domain-containing protein</fullName>
    </recommendedName>
</protein>
<feature type="chain" id="PRO_5040108340" description="Deoxyribonuclease NucA/NucB domain-containing protein" evidence="2">
    <location>
        <begin position="23"/>
        <end position="270"/>
    </location>
</feature>
<gene>
    <name evidence="4" type="ORF">BDZ94DRAFT_1241509</name>
</gene>
<dbReference type="InterPro" id="IPR029476">
    <property type="entry name" value="DNase_NucA_NucB"/>
</dbReference>
<sequence>MAFQPISYLIISALLYTQTVGAVKVFTFDCKAAADVCDTHCFARDCVGFHRDLFASSRMPKNGSRSTSADFRRQAIGCVNNNPCSGGASCDEIPYASTYDGGLGCFPEGFPGNSNDLFEQGVIHCVSGNDNSAHGALLNNFYKNNNIKDGELFHVALKNDDSAPLCEVLRELGGHACPEQGNRGPPRQKYYLGRSAPDNSYCPGRTRRSMVSTKSGGLNRRERTVPPARLAITDNGMRIREAIGNLNEGDEVWSMSEDGTDRISTIIGFE</sequence>
<keyword evidence="2" id="KW-0732">Signal</keyword>
<organism evidence="4 5">
    <name type="scientific">Collybia nuda</name>
    <dbReference type="NCBI Taxonomy" id="64659"/>
    <lineage>
        <taxon>Eukaryota</taxon>
        <taxon>Fungi</taxon>
        <taxon>Dikarya</taxon>
        <taxon>Basidiomycota</taxon>
        <taxon>Agaricomycotina</taxon>
        <taxon>Agaricomycetes</taxon>
        <taxon>Agaricomycetidae</taxon>
        <taxon>Agaricales</taxon>
        <taxon>Tricholomatineae</taxon>
        <taxon>Clitocybaceae</taxon>
        <taxon>Collybia</taxon>
    </lineage>
</organism>
<feature type="region of interest" description="Disordered" evidence="1">
    <location>
        <begin position="177"/>
        <end position="196"/>
    </location>
</feature>
<dbReference type="OrthoDB" id="3259102at2759"/>
<evidence type="ECO:0000313" key="5">
    <source>
        <dbReference type="Proteomes" id="UP000807353"/>
    </source>
</evidence>
<accession>A0A9P6C8P4</accession>
<dbReference type="Pfam" id="PF14040">
    <property type="entry name" value="DNase_NucA_NucB"/>
    <property type="match status" value="1"/>
</dbReference>
<keyword evidence="5" id="KW-1185">Reference proteome</keyword>
<name>A0A9P6C8P4_9AGAR</name>
<dbReference type="Proteomes" id="UP000807353">
    <property type="component" value="Unassembled WGS sequence"/>
</dbReference>
<dbReference type="EMBL" id="MU150423">
    <property type="protein sequence ID" value="KAF9456471.1"/>
    <property type="molecule type" value="Genomic_DNA"/>
</dbReference>
<feature type="domain" description="Deoxyribonuclease NucA/NucB" evidence="3">
    <location>
        <begin position="62"/>
        <end position="155"/>
    </location>
</feature>
<dbReference type="AlphaFoldDB" id="A0A9P6C8P4"/>
<evidence type="ECO:0000259" key="3">
    <source>
        <dbReference type="Pfam" id="PF14040"/>
    </source>
</evidence>